<reference evidence="2" key="1">
    <citation type="journal article" date="2022" name="Mol. Ecol. Resour.">
        <title>The genomes of chicory, endive, great burdock and yacon provide insights into Asteraceae palaeo-polyploidization history and plant inulin production.</title>
        <authorList>
            <person name="Fan W."/>
            <person name="Wang S."/>
            <person name="Wang H."/>
            <person name="Wang A."/>
            <person name="Jiang F."/>
            <person name="Liu H."/>
            <person name="Zhao H."/>
            <person name="Xu D."/>
            <person name="Zhang Y."/>
        </authorList>
    </citation>
    <scope>NUCLEOTIDE SEQUENCE [LARGE SCALE GENOMIC DNA]</scope>
    <source>
        <strain evidence="2">cv. Yunnan</strain>
    </source>
</reference>
<evidence type="ECO:0000313" key="1">
    <source>
        <dbReference type="EMBL" id="KAI3762449.1"/>
    </source>
</evidence>
<name>A0ACB9EU11_9ASTR</name>
<dbReference type="Proteomes" id="UP001056120">
    <property type="component" value="Linkage Group LG17"/>
</dbReference>
<gene>
    <name evidence="1" type="ORF">L1987_52879</name>
</gene>
<dbReference type="EMBL" id="CM042034">
    <property type="protein sequence ID" value="KAI3762449.1"/>
    <property type="molecule type" value="Genomic_DNA"/>
</dbReference>
<protein>
    <submittedName>
        <fullName evidence="1">Uncharacterized protein</fullName>
    </submittedName>
</protein>
<organism evidence="1 2">
    <name type="scientific">Smallanthus sonchifolius</name>
    <dbReference type="NCBI Taxonomy" id="185202"/>
    <lineage>
        <taxon>Eukaryota</taxon>
        <taxon>Viridiplantae</taxon>
        <taxon>Streptophyta</taxon>
        <taxon>Embryophyta</taxon>
        <taxon>Tracheophyta</taxon>
        <taxon>Spermatophyta</taxon>
        <taxon>Magnoliopsida</taxon>
        <taxon>eudicotyledons</taxon>
        <taxon>Gunneridae</taxon>
        <taxon>Pentapetalae</taxon>
        <taxon>asterids</taxon>
        <taxon>campanulids</taxon>
        <taxon>Asterales</taxon>
        <taxon>Asteraceae</taxon>
        <taxon>Asteroideae</taxon>
        <taxon>Heliantheae alliance</taxon>
        <taxon>Millerieae</taxon>
        <taxon>Smallanthus</taxon>
    </lineage>
</organism>
<comment type="caution">
    <text evidence="1">The sequence shown here is derived from an EMBL/GenBank/DDBJ whole genome shotgun (WGS) entry which is preliminary data.</text>
</comment>
<sequence length="633" mass="72740">MEDPYRGSTEEQDRAYRNLERITCTDTKDLWRFLNEFRILASKSGRLFFPATTDKFFTKLRPIISKRIEEAFRNKYPGLTAGVLPAIKFMHTYISEMCTEVALQKELRDLSLCSAIPIPGYYEKTGKMYGIRKSKTYKGKPHDKTHVKVFKRKYKEDRGRVSKCKCYICGREGHFARDYRRKTGNIARRAVIDNLDLKEDWDIISADVSDQDTVYSISEGGGATTLNIGSMIEDSPPEENAFIIQEEYCFMFHPESTEDIHKRVQEAGSWRPYINMPETSKNCVHEWQENGITSYTFCHYCGIATSEISRLHCTKCKLTACVLCALHHLKKKVEVKRKEPDVTGTQALIEDEVYTAKKTDEGEQTKVCKIINNQLYNVEVEFDIPNIKLFKVKAIIDTGATSCCINKSTVPVSSLETIERTVYFNGLNSRQPSNQKMKARNFRIEGNKFRIPLIYALEMITGDYIDMLIGTNFTRSMNGGIRIEGDEVTLYKKVTRLKANQTTEVNMTAIEELDMDEEFYQELQETVFFSKQDSEKLKARFKPILKELREQGYIGEEPLKHWRKNGETCRLDIINPDVTIQDKPLKHVTPALEASFQKHVDALLKLGVIRPSKSKHRTMAMMVNSGTTVDPAT</sequence>
<keyword evidence="2" id="KW-1185">Reference proteome</keyword>
<evidence type="ECO:0000313" key="2">
    <source>
        <dbReference type="Proteomes" id="UP001056120"/>
    </source>
</evidence>
<accession>A0ACB9EU11</accession>
<proteinExistence type="predicted"/>
<reference evidence="1 2" key="2">
    <citation type="journal article" date="2022" name="Mol. Ecol. Resour.">
        <title>The genomes of chicory, endive, great burdock and yacon provide insights into Asteraceae paleo-polyploidization history and plant inulin production.</title>
        <authorList>
            <person name="Fan W."/>
            <person name="Wang S."/>
            <person name="Wang H."/>
            <person name="Wang A."/>
            <person name="Jiang F."/>
            <person name="Liu H."/>
            <person name="Zhao H."/>
            <person name="Xu D."/>
            <person name="Zhang Y."/>
        </authorList>
    </citation>
    <scope>NUCLEOTIDE SEQUENCE [LARGE SCALE GENOMIC DNA]</scope>
    <source>
        <strain evidence="2">cv. Yunnan</strain>
        <tissue evidence="1">Leaves</tissue>
    </source>
</reference>